<dbReference type="EMBL" id="CP119316">
    <property type="protein sequence ID" value="WEK45185.1"/>
    <property type="molecule type" value="Genomic_DNA"/>
</dbReference>
<evidence type="ECO:0000259" key="1">
    <source>
        <dbReference type="Pfam" id="PF22400"/>
    </source>
</evidence>
<dbReference type="KEGG" id="acob:P0Y56_09055"/>
<proteinExistence type="predicted"/>
<dbReference type="Proteomes" id="UP001218362">
    <property type="component" value="Chromosome"/>
</dbReference>
<organism evidence="2 3">
    <name type="scientific">Candidatus Andeanibacterium colombiense</name>
    <dbReference type="NCBI Taxonomy" id="3121345"/>
    <lineage>
        <taxon>Bacteria</taxon>
        <taxon>Pseudomonadati</taxon>
        <taxon>Pseudomonadota</taxon>
        <taxon>Alphaproteobacteria</taxon>
        <taxon>Sphingomonadales</taxon>
        <taxon>Sphingomonadaceae</taxon>
        <taxon>Candidatus Andeanibacterium</taxon>
    </lineage>
</organism>
<dbReference type="Pfam" id="PF22400">
    <property type="entry name" value="DUF6980"/>
    <property type="match status" value="1"/>
</dbReference>
<reference evidence="2" key="1">
    <citation type="submission" date="2023-03" db="EMBL/GenBank/DDBJ databases">
        <title>Andean soil-derived lignocellulolytic bacterial consortium as a source of novel taxa and putative plastic-active enzymes.</title>
        <authorList>
            <person name="Diaz-Garcia L."/>
            <person name="Chuvochina M."/>
            <person name="Feuerriegel G."/>
            <person name="Bunk B."/>
            <person name="Sproer C."/>
            <person name="Streit W.R."/>
            <person name="Rodriguez L.M."/>
            <person name="Overmann J."/>
            <person name="Jimenez D.J."/>
        </authorList>
    </citation>
    <scope>NUCLEOTIDE SEQUENCE</scope>
    <source>
        <strain evidence="2">MAG 26</strain>
    </source>
</reference>
<protein>
    <recommendedName>
        <fullName evidence="1">DUF6980 domain-containing protein</fullName>
    </recommendedName>
</protein>
<feature type="domain" description="DUF6980" evidence="1">
    <location>
        <begin position="1"/>
        <end position="56"/>
    </location>
</feature>
<accession>A0AAJ5X301</accession>
<sequence length="73" mass="7408">MAADLNPSCDQHADRSDCPDALIGRVRGGYGIIVHDGGSSVVEIAFCPWCGGKLPSIGSVDLPDAPGDDGDPA</sequence>
<name>A0AAJ5X301_9SPHN</name>
<evidence type="ECO:0000313" key="3">
    <source>
        <dbReference type="Proteomes" id="UP001218362"/>
    </source>
</evidence>
<evidence type="ECO:0000313" key="2">
    <source>
        <dbReference type="EMBL" id="WEK45185.1"/>
    </source>
</evidence>
<gene>
    <name evidence="2" type="ORF">P0Y56_09055</name>
</gene>
<dbReference type="InterPro" id="IPR053918">
    <property type="entry name" value="DUF6980"/>
</dbReference>
<dbReference type="AlphaFoldDB" id="A0AAJ5X301"/>